<feature type="compositionally biased region" description="Basic residues" evidence="12">
    <location>
        <begin position="338"/>
        <end position="352"/>
    </location>
</feature>
<dbReference type="InterPro" id="IPR013154">
    <property type="entry name" value="ADH-like_N"/>
</dbReference>
<evidence type="ECO:0000256" key="6">
    <source>
        <dbReference type="ARBA" id="ARBA00022833"/>
    </source>
</evidence>
<dbReference type="GO" id="GO:0008270">
    <property type="term" value="F:zinc ion binding"/>
    <property type="evidence" value="ECO:0007669"/>
    <property type="project" value="InterPro"/>
</dbReference>
<protein>
    <recommendedName>
        <fullName evidence="4">Alcohol dehydrogenase</fullName>
        <ecNumber evidence="3">1.1.1.1</ecNumber>
    </recommendedName>
</protein>
<dbReference type="SMART" id="SM00829">
    <property type="entry name" value="PKS_ER"/>
    <property type="match status" value="1"/>
</dbReference>
<keyword evidence="8" id="KW-0520">NAD</keyword>
<gene>
    <name evidence="14" type="ORF">H480_04167</name>
</gene>
<dbReference type="InterPro" id="IPR013149">
    <property type="entry name" value="ADH-like_C"/>
</dbReference>
<proteinExistence type="inferred from homology"/>
<evidence type="ECO:0000256" key="11">
    <source>
        <dbReference type="RuleBase" id="RU361277"/>
    </source>
</evidence>
<keyword evidence="5 11" id="KW-0479">Metal-binding</keyword>
<evidence type="ECO:0000256" key="10">
    <source>
        <dbReference type="ARBA" id="ARBA00049243"/>
    </source>
</evidence>
<keyword evidence="15" id="KW-1185">Reference proteome</keyword>
<keyword evidence="7" id="KW-0560">Oxidoreductase</keyword>
<dbReference type="InterPro" id="IPR036291">
    <property type="entry name" value="NAD(P)-bd_dom_sf"/>
</dbReference>
<evidence type="ECO:0000256" key="1">
    <source>
        <dbReference type="ARBA" id="ARBA00001947"/>
    </source>
</evidence>
<evidence type="ECO:0000256" key="5">
    <source>
        <dbReference type="ARBA" id="ARBA00022723"/>
    </source>
</evidence>
<dbReference type="Pfam" id="PF08240">
    <property type="entry name" value="ADH_N"/>
    <property type="match status" value="1"/>
</dbReference>
<dbReference type="Proteomes" id="UP000014139">
    <property type="component" value="Unassembled WGS sequence"/>
</dbReference>
<comment type="catalytic activity">
    <reaction evidence="10">
        <text>a primary alcohol + NAD(+) = an aldehyde + NADH + H(+)</text>
        <dbReference type="Rhea" id="RHEA:10736"/>
        <dbReference type="ChEBI" id="CHEBI:15378"/>
        <dbReference type="ChEBI" id="CHEBI:15734"/>
        <dbReference type="ChEBI" id="CHEBI:17478"/>
        <dbReference type="ChEBI" id="CHEBI:57540"/>
        <dbReference type="ChEBI" id="CHEBI:57945"/>
        <dbReference type="EC" id="1.1.1.1"/>
    </reaction>
</comment>
<comment type="caution">
    <text evidence="14">The sequence shown here is derived from an EMBL/GenBank/DDBJ whole genome shotgun (WGS) entry which is preliminary data.</text>
</comment>
<feature type="domain" description="Enoyl reductase (ER)" evidence="13">
    <location>
        <begin position="3"/>
        <end position="326"/>
    </location>
</feature>
<dbReference type="Pfam" id="PF00107">
    <property type="entry name" value="ADH_zinc_N"/>
    <property type="match status" value="1"/>
</dbReference>
<keyword evidence="6 11" id="KW-0862">Zinc</keyword>
<dbReference type="GO" id="GO:0005737">
    <property type="term" value="C:cytoplasm"/>
    <property type="evidence" value="ECO:0007669"/>
    <property type="project" value="TreeGrafter"/>
</dbReference>
<dbReference type="PANTHER" id="PTHR42940">
    <property type="entry name" value="ALCOHOL DEHYDROGENASE 1-RELATED"/>
    <property type="match status" value="1"/>
</dbReference>
<evidence type="ECO:0000256" key="4">
    <source>
        <dbReference type="ARBA" id="ARBA00016352"/>
    </source>
</evidence>
<comment type="similarity">
    <text evidence="2 11">Belongs to the zinc-containing alcohol dehydrogenase family.</text>
</comment>
<evidence type="ECO:0000256" key="8">
    <source>
        <dbReference type="ARBA" id="ARBA00023027"/>
    </source>
</evidence>
<comment type="catalytic activity">
    <reaction evidence="9">
        <text>a secondary alcohol + NAD(+) = a ketone + NADH + H(+)</text>
        <dbReference type="Rhea" id="RHEA:10740"/>
        <dbReference type="ChEBI" id="CHEBI:15378"/>
        <dbReference type="ChEBI" id="CHEBI:17087"/>
        <dbReference type="ChEBI" id="CHEBI:35681"/>
        <dbReference type="ChEBI" id="CHEBI:57540"/>
        <dbReference type="ChEBI" id="CHEBI:57945"/>
        <dbReference type="EC" id="1.1.1.1"/>
    </reaction>
</comment>
<dbReference type="Gene3D" id="3.40.50.720">
    <property type="entry name" value="NAD(P)-binding Rossmann-like Domain"/>
    <property type="match status" value="1"/>
</dbReference>
<name>R1IH84_9PSEU</name>
<dbReference type="PANTHER" id="PTHR42940:SF7">
    <property type="entry name" value="ALCOHOL DEHYDROGENASE-LIKE N-TERMINAL DOMAIN-CONTAINING PROTEIN"/>
    <property type="match status" value="1"/>
</dbReference>
<accession>R1IH84</accession>
<dbReference type="SUPFAM" id="SSF51735">
    <property type="entry name" value="NAD(P)-binding Rossmann-fold domains"/>
    <property type="match status" value="1"/>
</dbReference>
<dbReference type="GO" id="GO:0004022">
    <property type="term" value="F:alcohol dehydrogenase (NAD+) activity"/>
    <property type="evidence" value="ECO:0007669"/>
    <property type="project" value="UniProtKB-EC"/>
</dbReference>
<dbReference type="InterPro" id="IPR020843">
    <property type="entry name" value="ER"/>
</dbReference>
<evidence type="ECO:0000256" key="2">
    <source>
        <dbReference type="ARBA" id="ARBA00008072"/>
    </source>
</evidence>
<dbReference type="PROSITE" id="PS00059">
    <property type="entry name" value="ADH_ZINC"/>
    <property type="match status" value="1"/>
</dbReference>
<dbReference type="EMBL" id="AOUO01000042">
    <property type="protein sequence ID" value="EOD69824.1"/>
    <property type="molecule type" value="Genomic_DNA"/>
</dbReference>
<dbReference type="FunFam" id="3.40.50.720:FF:000039">
    <property type="entry name" value="Alcohol dehydrogenase AdhP"/>
    <property type="match status" value="1"/>
</dbReference>
<evidence type="ECO:0000256" key="3">
    <source>
        <dbReference type="ARBA" id="ARBA00013190"/>
    </source>
</evidence>
<feature type="compositionally biased region" description="Basic residues" evidence="12">
    <location>
        <begin position="362"/>
        <end position="372"/>
    </location>
</feature>
<evidence type="ECO:0000313" key="15">
    <source>
        <dbReference type="Proteomes" id="UP000014139"/>
    </source>
</evidence>
<evidence type="ECO:0000256" key="9">
    <source>
        <dbReference type="ARBA" id="ARBA00049164"/>
    </source>
</evidence>
<dbReference type="InterPro" id="IPR002328">
    <property type="entry name" value="ADH_Zn_CS"/>
</dbReference>
<dbReference type="InterPro" id="IPR011032">
    <property type="entry name" value="GroES-like_sf"/>
</dbReference>
<evidence type="ECO:0000313" key="14">
    <source>
        <dbReference type="EMBL" id="EOD69824.1"/>
    </source>
</evidence>
<dbReference type="SUPFAM" id="SSF50129">
    <property type="entry name" value="GroES-like"/>
    <property type="match status" value="1"/>
</dbReference>
<sequence>MTGTRRFALVERELRDPLPGEVRLRVEACGVCHSDTLAVEGMRADPAVPVVPGHEIVGVLDAVGPGVTAWAPGDHVGVGYLNGHCGQCGNCRRGDFVNCTDQPWTGTTTDGGYAEVAYARATGLVRIPGGAQPLDVAPLLCAGLTVYRALLTADARPGSLVAVQGIGGLGHLGIQYAKTLGYRVAAIARGTGKAALAADLGADEYIDSTTTDPGRELTRLGGAAAIIATASSGASMSPLVAGLATRGQLLVVGAAPDPIEVRTPDLIFGTHSVVGALTGSAIENEDSVRLAHDRGIRSRNEIMPLSEAPKAYERMMSGEARFRVVLDTREWLRSLTRRTAGRRRCRRSRRSGRCWSSGGRPARQRRRGRRRDRSATWTAAPPGGPRAGRRAASPTGACRRTRRQSG</sequence>
<reference evidence="14 15" key="1">
    <citation type="submission" date="2013-02" db="EMBL/GenBank/DDBJ databases">
        <title>Draft genome sequence of Amycolatopsis vancoresmycina strain DSM 44592T.</title>
        <authorList>
            <person name="Kumar S."/>
            <person name="Kaur N."/>
            <person name="Kaur C."/>
            <person name="Raghava G.P.S."/>
            <person name="Mayilraj S."/>
        </authorList>
    </citation>
    <scope>NUCLEOTIDE SEQUENCE [LARGE SCALE GENOMIC DNA]</scope>
    <source>
        <strain evidence="14 15">DSM 44592</strain>
    </source>
</reference>
<dbReference type="EC" id="1.1.1.1" evidence="3"/>
<dbReference type="Gene3D" id="3.90.180.10">
    <property type="entry name" value="Medium-chain alcohol dehydrogenases, catalytic domain"/>
    <property type="match status" value="1"/>
</dbReference>
<evidence type="ECO:0000256" key="12">
    <source>
        <dbReference type="SAM" id="MobiDB-lite"/>
    </source>
</evidence>
<evidence type="ECO:0000259" key="13">
    <source>
        <dbReference type="SMART" id="SM00829"/>
    </source>
</evidence>
<dbReference type="PATRIC" id="fig|1292037.4.peg.813"/>
<dbReference type="AlphaFoldDB" id="R1IH84"/>
<comment type="cofactor">
    <cofactor evidence="1 11">
        <name>Zn(2+)</name>
        <dbReference type="ChEBI" id="CHEBI:29105"/>
    </cofactor>
</comment>
<feature type="region of interest" description="Disordered" evidence="12">
    <location>
        <begin position="338"/>
        <end position="406"/>
    </location>
</feature>
<organism evidence="14 15">
    <name type="scientific">Amycolatopsis vancoresmycina DSM 44592</name>
    <dbReference type="NCBI Taxonomy" id="1292037"/>
    <lineage>
        <taxon>Bacteria</taxon>
        <taxon>Bacillati</taxon>
        <taxon>Actinomycetota</taxon>
        <taxon>Actinomycetes</taxon>
        <taxon>Pseudonocardiales</taxon>
        <taxon>Pseudonocardiaceae</taxon>
        <taxon>Amycolatopsis</taxon>
    </lineage>
</organism>
<evidence type="ECO:0000256" key="7">
    <source>
        <dbReference type="ARBA" id="ARBA00023002"/>
    </source>
</evidence>